<sequence>MAEALYRKYRPQTFEDVVGQTHIERTLKNAIESDKVSHAYLFCGPRGTGKTTTARLLAKALLCECGPTPSPDGTCEQCLSIADGTHPDVSELDAASRTGVENVREEIIGRVQYAPTRGRYKIYIIDEVHMLSTAAFNALLKTLEEPPSHVVFVLCTTDPQRVPETIHSRCQRFDFHRLSNEEIVSRLGAVCVAEGVEFEGDALDLVAHRAQGGMRDALTTLEQLIAFGGGKVTVEVAEGVLGSVDTDDMSTVAEALAARDASACFTWLSNYVETGADLARFARDLAGYVRDLYVLALTDGALAIDAPQAARPAMAKEAAAFGVDRLSYILGVLGDLSTELRSSANPRLSFEIALTRMVRPESDVTLESLAARVATLEAALAAGGFFAAGAARVAKEQGAFERPLAATDSSAPASRAAAPSSAMPSAASVPPVSSGYRPRQAQPVGASSASEGRREAEGKSAAFRAELERRKNARAQAASRPPAPSHAVAASDSAAAGPLPAGEGVPSAGVASDALRAKIADASALQRGWQAALAELKRRRAAYGALLLSARVVAQDDANGLFIEFSRENTFAFSAARKPDITAAIGNALQHAFGEPVPFSVTQGEGASSPAKAAMARAAALRGAAAAASAPTRPSAADFAPSAASEAPSYSDDDVVPYDDADVASYADATSYAPWDDAPVAAAAPLSPADFAPVAPSAPVLSEGGIRFQGSSGPAASSPYSADQGGRTPSDIPTVDDDSAAGPTDDANPDAEERPIVLSVDGPAPVDPYAVGKKLGFDSMPAPKRRRKGMIEPLGWPGVGDAGKSAASASAPPKGRDVEVGASSGLSVSAAAEEGGPLEPSRRFNAAPVVVADAARDASGETASAPACAPGFVPAREASRANAAGPAVQAAASASEGASAQEGVPARPNPFASRAMPAGIGGPSATFPDACASSDSAAPSAESGSEAMDAADIFEAFGVSFDKVQEER</sequence>
<feature type="region of interest" description="Disordered" evidence="12">
    <location>
        <begin position="794"/>
        <end position="822"/>
    </location>
</feature>
<proteinExistence type="inferred from homology"/>
<dbReference type="PANTHER" id="PTHR11669">
    <property type="entry name" value="REPLICATION FACTOR C / DNA POLYMERASE III GAMMA-TAU SUBUNIT"/>
    <property type="match status" value="1"/>
</dbReference>
<keyword evidence="4 14" id="KW-0548">Nucleotidyltransferase</keyword>
<evidence type="ECO:0000256" key="6">
    <source>
        <dbReference type="ARBA" id="ARBA00022723"/>
    </source>
</evidence>
<dbReference type="NCBIfam" id="NF004046">
    <property type="entry name" value="PRK05563.1"/>
    <property type="match status" value="1"/>
</dbReference>
<evidence type="ECO:0000256" key="5">
    <source>
        <dbReference type="ARBA" id="ARBA00022705"/>
    </source>
</evidence>
<evidence type="ECO:0000256" key="11">
    <source>
        <dbReference type="ARBA" id="ARBA00049244"/>
    </source>
</evidence>
<dbReference type="InterPro" id="IPR045085">
    <property type="entry name" value="HLD_clamp_pol_III_gamma_tau"/>
</dbReference>
<feature type="compositionally biased region" description="Low complexity" evidence="12">
    <location>
        <begin position="405"/>
        <end position="434"/>
    </location>
</feature>
<dbReference type="NCBIfam" id="TIGR02397">
    <property type="entry name" value="dnaX_nterm"/>
    <property type="match status" value="1"/>
</dbReference>
<keyword evidence="9" id="KW-0067">ATP-binding</keyword>
<keyword evidence="7" id="KW-0547">Nucleotide-binding</keyword>
<dbReference type="Gene3D" id="3.40.50.300">
    <property type="entry name" value="P-loop containing nucleotide triphosphate hydrolases"/>
    <property type="match status" value="1"/>
</dbReference>
<comment type="caution">
    <text evidence="14">The sequence shown here is derived from an EMBL/GenBank/DDBJ whole genome shotgun (WGS) entry which is preliminary data.</text>
</comment>
<dbReference type="CDD" id="cd18137">
    <property type="entry name" value="HLD_clamp_pol_III_gamma_tau"/>
    <property type="match status" value="1"/>
</dbReference>
<dbReference type="GO" id="GO:0003887">
    <property type="term" value="F:DNA-directed DNA polymerase activity"/>
    <property type="evidence" value="ECO:0007669"/>
    <property type="project" value="UniProtKB-KW"/>
</dbReference>
<comment type="similarity">
    <text evidence="1">Belongs to the DnaX/STICHEL family.</text>
</comment>
<keyword evidence="5" id="KW-0235">DNA replication</keyword>
<evidence type="ECO:0000256" key="1">
    <source>
        <dbReference type="ARBA" id="ARBA00006360"/>
    </source>
</evidence>
<evidence type="ECO:0000313" key="14">
    <source>
        <dbReference type="EMBL" id="MBS6940619.1"/>
    </source>
</evidence>
<protein>
    <recommendedName>
        <fullName evidence="2">DNA-directed DNA polymerase</fullName>
        <ecNumber evidence="2">2.7.7.7</ecNumber>
    </recommendedName>
</protein>
<dbReference type="Proteomes" id="UP000727506">
    <property type="component" value="Unassembled WGS sequence"/>
</dbReference>
<dbReference type="InterPro" id="IPR003593">
    <property type="entry name" value="AAA+_ATPase"/>
</dbReference>
<dbReference type="AlphaFoldDB" id="A0A943UST7"/>
<dbReference type="InterPro" id="IPR008921">
    <property type="entry name" value="DNA_pol3_clamp-load_cplx_C"/>
</dbReference>
<dbReference type="InterPro" id="IPR027417">
    <property type="entry name" value="P-loop_NTPase"/>
</dbReference>
<keyword evidence="8" id="KW-0862">Zinc</keyword>
<dbReference type="Gene3D" id="1.10.8.60">
    <property type="match status" value="1"/>
</dbReference>
<dbReference type="InterPro" id="IPR050238">
    <property type="entry name" value="DNA_Rep/Repair_Clamp_Loader"/>
</dbReference>
<dbReference type="PRINTS" id="PR00300">
    <property type="entry name" value="CLPPROTEASEA"/>
</dbReference>
<organism evidence="14 15">
    <name type="scientific">Slackia piriformis</name>
    <dbReference type="NCBI Taxonomy" id="626934"/>
    <lineage>
        <taxon>Bacteria</taxon>
        <taxon>Bacillati</taxon>
        <taxon>Actinomycetota</taxon>
        <taxon>Coriobacteriia</taxon>
        <taxon>Eggerthellales</taxon>
        <taxon>Eggerthellaceae</taxon>
        <taxon>Slackia</taxon>
    </lineage>
</organism>
<feature type="region of interest" description="Disordered" evidence="12">
    <location>
        <begin position="893"/>
        <end position="946"/>
    </location>
</feature>
<feature type="region of interest" description="Disordered" evidence="12">
    <location>
        <begin position="632"/>
        <end position="656"/>
    </location>
</feature>
<dbReference type="Pfam" id="PF22608">
    <property type="entry name" value="DNAX_ATPase_lid"/>
    <property type="match status" value="1"/>
</dbReference>
<feature type="domain" description="AAA+ ATPase" evidence="13">
    <location>
        <begin position="36"/>
        <end position="188"/>
    </location>
</feature>
<evidence type="ECO:0000256" key="8">
    <source>
        <dbReference type="ARBA" id="ARBA00022833"/>
    </source>
</evidence>
<keyword evidence="3 14" id="KW-0808">Transferase</keyword>
<dbReference type="GO" id="GO:0046872">
    <property type="term" value="F:metal ion binding"/>
    <property type="evidence" value="ECO:0007669"/>
    <property type="project" value="UniProtKB-KW"/>
</dbReference>
<feature type="compositionally biased region" description="Low complexity" evidence="12">
    <location>
        <begin position="632"/>
        <end position="650"/>
    </location>
</feature>
<evidence type="ECO:0000256" key="3">
    <source>
        <dbReference type="ARBA" id="ARBA00022679"/>
    </source>
</evidence>
<feature type="compositionally biased region" description="Low complexity" evidence="12">
    <location>
        <begin position="710"/>
        <end position="722"/>
    </location>
</feature>
<dbReference type="GO" id="GO:0006261">
    <property type="term" value="P:DNA-templated DNA replication"/>
    <property type="evidence" value="ECO:0007669"/>
    <property type="project" value="TreeGrafter"/>
</dbReference>
<dbReference type="GO" id="GO:0003677">
    <property type="term" value="F:DNA binding"/>
    <property type="evidence" value="ECO:0007669"/>
    <property type="project" value="InterPro"/>
</dbReference>
<evidence type="ECO:0000313" key="15">
    <source>
        <dbReference type="Proteomes" id="UP000727506"/>
    </source>
</evidence>
<dbReference type="GO" id="GO:0009360">
    <property type="term" value="C:DNA polymerase III complex"/>
    <property type="evidence" value="ECO:0007669"/>
    <property type="project" value="InterPro"/>
</dbReference>
<evidence type="ECO:0000256" key="7">
    <source>
        <dbReference type="ARBA" id="ARBA00022741"/>
    </source>
</evidence>
<evidence type="ECO:0000256" key="2">
    <source>
        <dbReference type="ARBA" id="ARBA00012417"/>
    </source>
</evidence>
<dbReference type="FunFam" id="3.40.50.300:FF:000014">
    <property type="entry name" value="DNA polymerase III subunit gamma/tau"/>
    <property type="match status" value="1"/>
</dbReference>
<feature type="region of interest" description="Disordered" evidence="12">
    <location>
        <begin position="705"/>
        <end position="763"/>
    </location>
</feature>
<gene>
    <name evidence="14" type="primary">dnaX</name>
    <name evidence="14" type="ORF">KH142_03890</name>
</gene>
<feature type="compositionally biased region" description="Low complexity" evidence="12">
    <location>
        <begin position="893"/>
        <end position="904"/>
    </location>
</feature>
<feature type="compositionally biased region" description="Low complexity" evidence="12">
    <location>
        <begin position="928"/>
        <end position="946"/>
    </location>
</feature>
<dbReference type="Pfam" id="PF12169">
    <property type="entry name" value="DNA_pol3_gamma3"/>
    <property type="match status" value="1"/>
</dbReference>
<feature type="compositionally biased region" description="Low complexity" evidence="12">
    <location>
        <begin position="802"/>
        <end position="813"/>
    </location>
</feature>
<evidence type="ECO:0000256" key="4">
    <source>
        <dbReference type="ARBA" id="ARBA00022695"/>
    </source>
</evidence>
<evidence type="ECO:0000256" key="9">
    <source>
        <dbReference type="ARBA" id="ARBA00022840"/>
    </source>
</evidence>
<dbReference type="SMART" id="SM00382">
    <property type="entry name" value="AAA"/>
    <property type="match status" value="1"/>
</dbReference>
<keyword evidence="6" id="KW-0479">Metal-binding</keyword>
<evidence type="ECO:0000256" key="12">
    <source>
        <dbReference type="SAM" id="MobiDB-lite"/>
    </source>
</evidence>
<feature type="region of interest" description="Disordered" evidence="12">
    <location>
        <begin position="404"/>
        <end position="507"/>
    </location>
</feature>
<dbReference type="EC" id="2.7.7.7" evidence="2"/>
<dbReference type="GO" id="GO:0005524">
    <property type="term" value="F:ATP binding"/>
    <property type="evidence" value="ECO:0007669"/>
    <property type="project" value="UniProtKB-KW"/>
</dbReference>
<dbReference type="Gene3D" id="1.20.272.10">
    <property type="match status" value="1"/>
</dbReference>
<dbReference type="InterPro" id="IPR001270">
    <property type="entry name" value="ClpA/B"/>
</dbReference>
<dbReference type="SUPFAM" id="SSF52540">
    <property type="entry name" value="P-loop containing nucleoside triphosphate hydrolases"/>
    <property type="match status" value="1"/>
</dbReference>
<keyword evidence="10" id="KW-0239">DNA-directed DNA polymerase</keyword>
<dbReference type="Pfam" id="PF13177">
    <property type="entry name" value="DNA_pol3_delta2"/>
    <property type="match status" value="1"/>
</dbReference>
<accession>A0A943UST7</accession>
<feature type="compositionally biased region" description="Low complexity" evidence="12">
    <location>
        <begin position="474"/>
        <end position="501"/>
    </location>
</feature>
<dbReference type="SUPFAM" id="SSF48019">
    <property type="entry name" value="post-AAA+ oligomerization domain-like"/>
    <property type="match status" value="1"/>
</dbReference>
<dbReference type="FunFam" id="1.10.8.60:FF:000013">
    <property type="entry name" value="DNA polymerase III subunit gamma/tau"/>
    <property type="match status" value="1"/>
</dbReference>
<reference evidence="14" key="1">
    <citation type="submission" date="2021-02" db="EMBL/GenBank/DDBJ databases">
        <title>Infant gut strain persistence is associated with maternal origin, phylogeny, and functional potential including surface adhesion and iron acquisition.</title>
        <authorList>
            <person name="Lou Y.C."/>
        </authorList>
    </citation>
    <scope>NUCLEOTIDE SEQUENCE</scope>
    <source>
        <strain evidence="14">L2_039_000G1_dasL2_039_000G1_concoct_11</strain>
    </source>
</reference>
<dbReference type="CDD" id="cd00009">
    <property type="entry name" value="AAA"/>
    <property type="match status" value="1"/>
</dbReference>
<dbReference type="PANTHER" id="PTHR11669:SF0">
    <property type="entry name" value="PROTEIN STICHEL-LIKE 2"/>
    <property type="match status" value="1"/>
</dbReference>
<evidence type="ECO:0000256" key="10">
    <source>
        <dbReference type="ARBA" id="ARBA00022932"/>
    </source>
</evidence>
<dbReference type="InterPro" id="IPR022754">
    <property type="entry name" value="DNA_pol_III_gamma-3"/>
</dbReference>
<name>A0A943UST7_9ACTN</name>
<comment type="catalytic activity">
    <reaction evidence="11">
        <text>DNA(n) + a 2'-deoxyribonucleoside 5'-triphosphate = DNA(n+1) + diphosphate</text>
        <dbReference type="Rhea" id="RHEA:22508"/>
        <dbReference type="Rhea" id="RHEA-COMP:17339"/>
        <dbReference type="Rhea" id="RHEA-COMP:17340"/>
        <dbReference type="ChEBI" id="CHEBI:33019"/>
        <dbReference type="ChEBI" id="CHEBI:61560"/>
        <dbReference type="ChEBI" id="CHEBI:173112"/>
        <dbReference type="EC" id="2.7.7.7"/>
    </reaction>
</comment>
<dbReference type="EMBL" id="JAGZSV010000048">
    <property type="protein sequence ID" value="MBS6940619.1"/>
    <property type="molecule type" value="Genomic_DNA"/>
</dbReference>
<evidence type="ECO:0000259" key="13">
    <source>
        <dbReference type="SMART" id="SM00382"/>
    </source>
</evidence>
<dbReference type="InterPro" id="IPR012763">
    <property type="entry name" value="DNA_pol_III_sug/sutau_N"/>
</dbReference>